<proteinExistence type="predicted"/>
<reference evidence="1" key="1">
    <citation type="submission" date="2015-06" db="UniProtKB">
        <authorList>
            <consortium name="EnsemblPlants"/>
        </authorList>
    </citation>
    <scope>IDENTIFICATION</scope>
</reference>
<dbReference type="AlphaFoldDB" id="M8B6C2"/>
<dbReference type="EnsemblPlants" id="EMT09165">
    <property type="protein sequence ID" value="EMT09165"/>
    <property type="gene ID" value="F775_09225"/>
</dbReference>
<protein>
    <submittedName>
        <fullName evidence="1">Uncharacterized protein</fullName>
    </submittedName>
</protein>
<evidence type="ECO:0000313" key="1">
    <source>
        <dbReference type="EnsemblPlants" id="EMT09165"/>
    </source>
</evidence>
<name>M8B6C2_AEGTA</name>
<sequence length="99" mass="10668">MFRKEFQTIPGRRVPGKPCDSHHHCEQQPPSLLAAGAASHQPPCASIPQAPRCVVVNPLFPIAASSNSFHGSGKSLIRKSSICVIETAQFIGIVEIMHD</sequence>
<organism evidence="1">
    <name type="scientific">Aegilops tauschii</name>
    <name type="common">Tausch's goatgrass</name>
    <name type="synonym">Aegilops squarrosa</name>
    <dbReference type="NCBI Taxonomy" id="37682"/>
    <lineage>
        <taxon>Eukaryota</taxon>
        <taxon>Viridiplantae</taxon>
        <taxon>Streptophyta</taxon>
        <taxon>Embryophyta</taxon>
        <taxon>Tracheophyta</taxon>
        <taxon>Spermatophyta</taxon>
        <taxon>Magnoliopsida</taxon>
        <taxon>Liliopsida</taxon>
        <taxon>Poales</taxon>
        <taxon>Poaceae</taxon>
        <taxon>BOP clade</taxon>
        <taxon>Pooideae</taxon>
        <taxon>Triticodae</taxon>
        <taxon>Triticeae</taxon>
        <taxon>Triticinae</taxon>
        <taxon>Aegilops</taxon>
    </lineage>
</organism>
<accession>M8B6C2</accession>